<reference evidence="1 2" key="1">
    <citation type="journal article" date="2015" name="Microbiome">
        <title>Genomic resolution of linkages in carbon, nitrogen, and sulfur cycling among widespread estuary sediment bacteria.</title>
        <authorList>
            <person name="Baker B.J."/>
            <person name="Lazar C.S."/>
            <person name="Teske A.P."/>
            <person name="Dick G.J."/>
        </authorList>
    </citation>
    <scope>NUCLEOTIDE SEQUENCE [LARGE SCALE GENOMIC DNA]</scope>
    <source>
        <strain evidence="1">DG_54_3</strain>
    </source>
</reference>
<organism evidence="1 2">
    <name type="scientific">candidate division WOR-1 bacterium DG_54_3</name>
    <dbReference type="NCBI Taxonomy" id="1703775"/>
    <lineage>
        <taxon>Bacteria</taxon>
        <taxon>Bacillati</taxon>
        <taxon>Saganbacteria</taxon>
    </lineage>
</organism>
<sequence length="80" mass="9064">MKRCIKIIKRRTFLKTGLAGGMILTVQPLGKFFGFAVPLPDLRTQRDDNLSDKSHERLLQIIHKYGGEFGEIKEGLNGCF</sequence>
<accession>A0A0S7Y6C8</accession>
<protein>
    <submittedName>
        <fullName evidence="1">Uncharacterized protein</fullName>
    </submittedName>
</protein>
<name>A0A0S7Y6C8_UNCSA</name>
<dbReference type="Proteomes" id="UP000051861">
    <property type="component" value="Unassembled WGS sequence"/>
</dbReference>
<gene>
    <name evidence="1" type="ORF">AMJ44_01500</name>
</gene>
<proteinExistence type="predicted"/>
<evidence type="ECO:0000313" key="1">
    <source>
        <dbReference type="EMBL" id="KPJ69983.1"/>
    </source>
</evidence>
<evidence type="ECO:0000313" key="2">
    <source>
        <dbReference type="Proteomes" id="UP000051861"/>
    </source>
</evidence>
<comment type="caution">
    <text evidence="1">The sequence shown here is derived from an EMBL/GenBank/DDBJ whole genome shotgun (WGS) entry which is preliminary data.</text>
</comment>
<dbReference type="EMBL" id="LIZX01000010">
    <property type="protein sequence ID" value="KPJ69983.1"/>
    <property type="molecule type" value="Genomic_DNA"/>
</dbReference>
<dbReference type="AlphaFoldDB" id="A0A0S7Y6C8"/>